<evidence type="ECO:0000313" key="2">
    <source>
        <dbReference type="Proteomes" id="UP000783934"/>
    </source>
</evidence>
<protein>
    <recommendedName>
        <fullName evidence="3">DUF1367 family protein</fullName>
    </recommendedName>
</protein>
<dbReference type="Proteomes" id="UP000783934">
    <property type="component" value="Unassembled WGS sequence"/>
</dbReference>
<dbReference type="EMBL" id="JAATIZ010000001">
    <property type="protein sequence ID" value="NJB64315.1"/>
    <property type="molecule type" value="Genomic_DNA"/>
</dbReference>
<reference evidence="1 2" key="1">
    <citation type="submission" date="2020-03" db="EMBL/GenBank/DDBJ databases">
        <title>Genomic Encyclopedia of Type Strains, Phase IV (KMG-IV): sequencing the most valuable type-strain genomes for metagenomic binning, comparative biology and taxonomic classification.</title>
        <authorList>
            <person name="Goeker M."/>
        </authorList>
    </citation>
    <scope>NUCLEOTIDE SEQUENCE [LARGE SCALE GENOMIC DNA]</scope>
    <source>
        <strain evidence="1 2">DSM 26613</strain>
    </source>
</reference>
<gene>
    <name evidence="1" type="ORF">GGR41_000536</name>
</gene>
<sequence>MAKVALRLNEQGRLEGLTPVDQRAYQRFKNKLKDLRLGETISFEHHFPRSGPFHRRHFSMLGLVFDNQEQFAHPNDFRNWVEVGAGHCLFVPGPDGRMVALPKSIAYDRLDDVEFAEHHAKAVSFLRSTQATRFLWPHVEDVAAGQAMESLLQEFE</sequence>
<organism evidence="1 2">
    <name type="scientific">Paenalcaligenes hominis</name>
    <dbReference type="NCBI Taxonomy" id="643674"/>
    <lineage>
        <taxon>Bacteria</taxon>
        <taxon>Pseudomonadati</taxon>
        <taxon>Pseudomonadota</taxon>
        <taxon>Betaproteobacteria</taxon>
        <taxon>Burkholderiales</taxon>
        <taxon>Alcaligenaceae</taxon>
        <taxon>Paenalcaligenes</taxon>
    </lineage>
</organism>
<accession>A0ABX0WM56</accession>
<name>A0ABX0WM56_9BURK</name>
<evidence type="ECO:0008006" key="3">
    <source>
        <dbReference type="Google" id="ProtNLM"/>
    </source>
</evidence>
<evidence type="ECO:0000313" key="1">
    <source>
        <dbReference type="EMBL" id="NJB64315.1"/>
    </source>
</evidence>
<keyword evidence="2" id="KW-1185">Reference proteome</keyword>
<comment type="caution">
    <text evidence="1">The sequence shown here is derived from an EMBL/GenBank/DDBJ whole genome shotgun (WGS) entry which is preliminary data.</text>
</comment>
<proteinExistence type="predicted"/>
<dbReference type="RefSeq" id="WP_167660519.1">
    <property type="nucleotide sequence ID" value="NZ_BMCQ01000004.1"/>
</dbReference>